<dbReference type="Proteomes" id="UP000316726">
    <property type="component" value="Chromosome 8"/>
</dbReference>
<feature type="region of interest" description="Disordered" evidence="1">
    <location>
        <begin position="333"/>
        <end position="362"/>
    </location>
</feature>
<feature type="region of interest" description="Disordered" evidence="1">
    <location>
        <begin position="132"/>
        <end position="209"/>
    </location>
</feature>
<sequence>MERFEQLAEEFQTGQNNDDEVALMPENLERMISRYSCQVGNANAAEEEEDEPWSRPPQTLETVEVEVASLAGPSKRTHTRPRDETAPGGSSPHHRNARQNVRDVVVDPSVSPISKQPSAFELSLDAGVADAVSHEPRGNRRKAGGARIADGSQPRKRGRPMGSKNATKEAAKARGSKRNKASKKVSDASNKASKGNNDEDEMLEWPPLRPARVGRISSFLKQQMTEARGKGAQEANPLSQGPNAAMGANGGGGSAGSNEEAQTRLSPTTTTGRGSNQLQQLPLDGGAPGNGNAHDVPFFGMGDLGKAVVDPVDQGKYDNSQLDIDLRSPFDLSVEHHQGPEGAPEDALGGISGKGGPVPPAADVWEEQNLFSEEEEEDACGRGDRLLTGSAKPKPILDINLLDKIVTMSGSSKPEEGRGKGARGAANRERASVLVHPERPEPKSPERQQEGKDRRATKNAKSRLLNKEAFVTLVGLLEPLELGELMDRAGVERTVRDHLGYIDGRIKLFVQLLILQRVLVGEKMKARLKMECLSKFKLEHAEERRRQREKAPSDRNVVLYMQRVMKEYKSRLPSMTQSTDSLKKLKDKVIYARARSEVEYSPSEERSFLKEQISRQSQLRDQAQHETSPVEETPYVDQQELVTCAQEMDGGNLVQTGSASLNQTANREKLPIIKWACVAESSPASNTTPVTDVHTPLNAAPPPEDVQTPLTTNLRRDVRNVAAKSKVTTTSVEVLQPIHWLIEIEYALFGIKSDIQNQKALRLYGDTVVFDNADGEAGRLAISNAGFETNMGSLLRGHLKLHENMFADMFESGKSKEKEINVSNFALQVCCAVDKSPAELKGGMKVLDTGELCESLEGFLDSLMAHHKKVSTTAAPQDLDRVIAYLCSGKEKKVDGVSLKGVSSPQKSSGVGEKYLALPPAPPESREKKRKGCGSRRAEGFRNDTESAQQQKRRAMAPKGPEEIANGCCEEVVELDTNALLGKAAQSKAIVVQSEAKHGKGKGKNGAKVPPQRIYTGSCSSRKVMLQGSMSRAGFHSHFLMHHVEIELLHPNPKITLHSVLSRARAKVEEAKHRERGAVHGRPRVVPAEPQRKQRSIFSQKPSIGVQNQNTSHDRGVVQGESMASPTQSDSSGGEDSTSMCESEDPSVANARPPSLEWEWEAQEGQSEEPTSHQAVAVAPQEGQAQNNMQIVEVKASLQEAMQNEPLLLTEGPYDESERDALVQDFLNHLDQVQVVPYEGASENVTHCEEGAIQEVQQPNSSSGRQAVVYNRATGQTHRAQCVNPGDVSPVVVYKSLRSKESTEFSLIEGSTSRALICKAPVVSDIVTLNPCLQSLLDEEAAHSAQDAYVIENGAIRQGMVVMVRTSATLSLRTPLFFFKHLF</sequence>
<feature type="region of interest" description="Disordered" evidence="1">
    <location>
        <begin position="225"/>
        <end position="296"/>
    </location>
</feature>
<feature type="compositionally biased region" description="Basic and acidic residues" evidence="1">
    <location>
        <begin position="603"/>
        <end position="613"/>
    </location>
</feature>
<feature type="compositionally biased region" description="Basic residues" evidence="1">
    <location>
        <begin position="174"/>
        <end position="183"/>
    </location>
</feature>
<keyword evidence="3" id="KW-1185">Reference proteome</keyword>
<feature type="region of interest" description="Disordered" evidence="1">
    <location>
        <begin position="897"/>
        <end position="961"/>
    </location>
</feature>
<feature type="compositionally biased region" description="Basic and acidic residues" evidence="1">
    <location>
        <begin position="936"/>
        <end position="945"/>
    </location>
</feature>
<evidence type="ECO:0000313" key="3">
    <source>
        <dbReference type="Proteomes" id="UP000316726"/>
    </source>
</evidence>
<feature type="region of interest" description="Disordered" evidence="1">
    <location>
        <begin position="39"/>
        <end position="112"/>
    </location>
</feature>
<feature type="compositionally biased region" description="Polar residues" evidence="1">
    <location>
        <begin position="614"/>
        <end position="627"/>
    </location>
</feature>
<feature type="region of interest" description="Disordered" evidence="1">
    <location>
        <begin position="1068"/>
        <end position="1184"/>
    </location>
</feature>
<proteinExistence type="predicted"/>
<organism evidence="2 3">
    <name type="scientific">Chloropicon primus</name>
    <dbReference type="NCBI Taxonomy" id="1764295"/>
    <lineage>
        <taxon>Eukaryota</taxon>
        <taxon>Viridiplantae</taxon>
        <taxon>Chlorophyta</taxon>
        <taxon>Chloropicophyceae</taxon>
        <taxon>Chloropicales</taxon>
        <taxon>Chloropicaceae</taxon>
        <taxon>Chloropicon</taxon>
    </lineage>
</organism>
<protein>
    <submittedName>
        <fullName evidence="2">Uncharacterized protein</fullName>
    </submittedName>
</protein>
<name>A0A5B8MTA1_9CHLO</name>
<feature type="compositionally biased region" description="Polar residues" evidence="1">
    <location>
        <begin position="1096"/>
        <end position="1111"/>
    </location>
</feature>
<dbReference type="EMBL" id="CP031041">
    <property type="protein sequence ID" value="QDZ22650.1"/>
    <property type="molecule type" value="Genomic_DNA"/>
</dbReference>
<reference evidence="2 3" key="1">
    <citation type="submission" date="2018-07" db="EMBL/GenBank/DDBJ databases">
        <title>The complete nuclear genome of the prasinophyte Chloropicon primus (CCMP1205).</title>
        <authorList>
            <person name="Pombert J.-F."/>
            <person name="Otis C."/>
            <person name="Turmel M."/>
            <person name="Lemieux C."/>
        </authorList>
    </citation>
    <scope>NUCLEOTIDE SEQUENCE [LARGE SCALE GENOMIC DNA]</scope>
    <source>
        <strain evidence="2 3">CCMP1205</strain>
    </source>
</reference>
<evidence type="ECO:0000313" key="2">
    <source>
        <dbReference type="EMBL" id="QDZ22650.1"/>
    </source>
</evidence>
<feature type="region of interest" description="Disordered" evidence="1">
    <location>
        <begin position="409"/>
        <end position="461"/>
    </location>
</feature>
<feature type="region of interest" description="Disordered" evidence="1">
    <location>
        <begin position="603"/>
        <end position="634"/>
    </location>
</feature>
<feature type="compositionally biased region" description="Polar residues" evidence="1">
    <location>
        <begin position="263"/>
        <end position="280"/>
    </location>
</feature>
<evidence type="ECO:0000256" key="1">
    <source>
        <dbReference type="SAM" id="MobiDB-lite"/>
    </source>
</evidence>
<gene>
    <name evidence="2" type="ORF">A3770_08p51680</name>
</gene>
<feature type="compositionally biased region" description="Basic and acidic residues" evidence="1">
    <location>
        <begin position="426"/>
        <end position="456"/>
    </location>
</feature>
<feature type="compositionally biased region" description="Polar residues" evidence="1">
    <location>
        <begin position="1122"/>
        <end position="1141"/>
    </location>
</feature>
<feature type="compositionally biased region" description="Basic and acidic residues" evidence="1">
    <location>
        <begin position="1068"/>
        <end position="1078"/>
    </location>
</feature>
<accession>A0A5B8MTA1</accession>
<feature type="compositionally biased region" description="Polar residues" evidence="1">
    <location>
        <begin position="1164"/>
        <end position="1174"/>
    </location>
</feature>